<reference evidence="1" key="1">
    <citation type="submission" date="2020-05" db="EMBL/GenBank/DDBJ databases">
        <authorList>
            <person name="Chiriac C."/>
            <person name="Salcher M."/>
            <person name="Ghai R."/>
            <person name="Kavagutti S V."/>
        </authorList>
    </citation>
    <scope>NUCLEOTIDE SEQUENCE</scope>
</reference>
<evidence type="ECO:0000313" key="1">
    <source>
        <dbReference type="EMBL" id="CAB4537009.1"/>
    </source>
</evidence>
<sequence length="49" mass="5459">MVGVVFRGERYDAGDKLEFLKATVLLASKRDDLGPGLMSWLKDFVAKSK</sequence>
<organism evidence="1">
    <name type="scientific">freshwater metagenome</name>
    <dbReference type="NCBI Taxonomy" id="449393"/>
    <lineage>
        <taxon>unclassified sequences</taxon>
        <taxon>metagenomes</taxon>
        <taxon>ecological metagenomes</taxon>
    </lineage>
</organism>
<dbReference type="AlphaFoldDB" id="A0A6J6BF44"/>
<gene>
    <name evidence="1" type="ORF">UFOPK1410_00514</name>
</gene>
<dbReference type="EMBL" id="CAEZSH010000048">
    <property type="protein sequence ID" value="CAB4537009.1"/>
    <property type="molecule type" value="Genomic_DNA"/>
</dbReference>
<accession>A0A6J6BF44</accession>
<name>A0A6J6BF44_9ZZZZ</name>
<protein>
    <submittedName>
        <fullName evidence="1">Unannotated protein</fullName>
    </submittedName>
</protein>
<proteinExistence type="predicted"/>